<dbReference type="EC" id="3.1.1.-" evidence="4"/>
<evidence type="ECO:0000256" key="3">
    <source>
        <dbReference type="ARBA" id="ARBA00023157"/>
    </source>
</evidence>
<keyword evidence="7" id="KW-1185">Reference proteome</keyword>
<evidence type="ECO:0000256" key="1">
    <source>
        <dbReference type="ARBA" id="ARBA00005964"/>
    </source>
</evidence>
<organism evidence="6 7">
    <name type="scientific">Hydrogenophaga palleronii</name>
    <dbReference type="NCBI Taxonomy" id="65655"/>
    <lineage>
        <taxon>Bacteria</taxon>
        <taxon>Pseudomonadati</taxon>
        <taxon>Pseudomonadota</taxon>
        <taxon>Betaproteobacteria</taxon>
        <taxon>Burkholderiales</taxon>
        <taxon>Comamonadaceae</taxon>
        <taxon>Hydrogenophaga</taxon>
    </lineage>
</organism>
<keyword evidence="2 4" id="KW-0378">Hydrolase</keyword>
<dbReference type="PANTHER" id="PTHR43918:SF4">
    <property type="entry name" value="CARBOXYLIC ESTER HYDROLASE"/>
    <property type="match status" value="1"/>
</dbReference>
<feature type="signal peptide" evidence="4">
    <location>
        <begin position="1"/>
        <end position="29"/>
    </location>
</feature>
<keyword evidence="4" id="KW-0732">Signal</keyword>
<dbReference type="PANTHER" id="PTHR43918">
    <property type="entry name" value="ACETYLCHOLINESTERASE"/>
    <property type="match status" value="1"/>
</dbReference>
<name>A0ABU1WQ75_9BURK</name>
<reference evidence="6 7" key="1">
    <citation type="submission" date="2023-07" db="EMBL/GenBank/DDBJ databases">
        <title>Sorghum-associated microbial communities from plants grown in Nebraska, USA.</title>
        <authorList>
            <person name="Schachtman D."/>
        </authorList>
    </citation>
    <scope>NUCLEOTIDE SEQUENCE [LARGE SCALE GENOMIC DNA]</scope>
    <source>
        <strain evidence="6 7">4249</strain>
    </source>
</reference>
<dbReference type="SUPFAM" id="SSF53474">
    <property type="entry name" value="alpha/beta-Hydrolases"/>
    <property type="match status" value="1"/>
</dbReference>
<evidence type="ECO:0000256" key="4">
    <source>
        <dbReference type="RuleBase" id="RU361235"/>
    </source>
</evidence>
<dbReference type="EMBL" id="JAVDWU010000007">
    <property type="protein sequence ID" value="MDR7151448.1"/>
    <property type="molecule type" value="Genomic_DNA"/>
</dbReference>
<dbReference type="GO" id="GO:0016787">
    <property type="term" value="F:hydrolase activity"/>
    <property type="evidence" value="ECO:0007669"/>
    <property type="project" value="UniProtKB-KW"/>
</dbReference>
<sequence length="576" mass="59885">MNKRTPVWVGWSVGAIGLLLAACGGGSDAAPNPPLPEVRQIAQGTVKGSNDAKTTGTYAWKGLPYAQPPVGALRWKAPVAPAAWKGVRQATAFGHACLQNGRIYGPGANNTYDDTIAATLNTPVGNEDCLTLNVWRPANATKDLPVIVLVYGGSNISGYTADPVYDGAALARSANAVVVTLNYRLGVLGFLNLPQLKTGTDSAEDSGNFALLDIVQALKFLQQNIAAFGGDAGNVTLMGQSAGAINAWALMASPTAAGLFHKIVPLSGGISLASNLPPGTIPTLNPASTYQAQGNALLTRLVIADGLAADPAGAQAWIATQSATQIADYLRGKSGDAILTTVLANGLTGSGPIPDGTVLPADPIGAMAAGQYNKVPVLAGNTGEEGKLFAPFLTLLGGPPGFKINDFDRFHLMAGFNPDAPTLLTEGDILDAAYVPSNTPGTGWTARAGLLASAFMAPSRDNVLNTLRAQQGEVWYYQFDWAQQPAPWNTVYGAAHAFDLPFLFGNFGPSVFANASNSKANRPGRLALSGHMMKTLGAFARTGNPNHPSLGTTWEPWPAQLRFDASLTEARISTVP</sequence>
<dbReference type="InterPro" id="IPR000997">
    <property type="entry name" value="Cholinesterase"/>
</dbReference>
<comment type="similarity">
    <text evidence="1 4">Belongs to the type-B carboxylesterase/lipase family.</text>
</comment>
<dbReference type="PROSITE" id="PS51257">
    <property type="entry name" value="PROKAR_LIPOPROTEIN"/>
    <property type="match status" value="1"/>
</dbReference>
<feature type="domain" description="Carboxylesterase type B" evidence="5">
    <location>
        <begin position="38"/>
        <end position="557"/>
    </location>
</feature>
<dbReference type="PRINTS" id="PR00878">
    <property type="entry name" value="CHOLNESTRASE"/>
</dbReference>
<keyword evidence="3" id="KW-1015">Disulfide bond</keyword>
<feature type="chain" id="PRO_5044985460" description="Carboxylic ester hydrolase" evidence="4">
    <location>
        <begin position="30"/>
        <end position="576"/>
    </location>
</feature>
<protein>
    <recommendedName>
        <fullName evidence="4">Carboxylic ester hydrolase</fullName>
        <ecNumber evidence="4">3.1.1.-</ecNumber>
    </recommendedName>
</protein>
<dbReference type="InterPro" id="IPR050654">
    <property type="entry name" value="AChE-related_enzymes"/>
</dbReference>
<dbReference type="Proteomes" id="UP001265700">
    <property type="component" value="Unassembled WGS sequence"/>
</dbReference>
<dbReference type="RefSeq" id="WP_310318847.1">
    <property type="nucleotide sequence ID" value="NZ_JAVDWU010000007.1"/>
</dbReference>
<evidence type="ECO:0000313" key="6">
    <source>
        <dbReference type="EMBL" id="MDR7151448.1"/>
    </source>
</evidence>
<dbReference type="PROSITE" id="PS00122">
    <property type="entry name" value="CARBOXYLESTERASE_B_1"/>
    <property type="match status" value="1"/>
</dbReference>
<proteinExistence type="inferred from homology"/>
<dbReference type="Pfam" id="PF00135">
    <property type="entry name" value="COesterase"/>
    <property type="match status" value="1"/>
</dbReference>
<dbReference type="InterPro" id="IPR019826">
    <property type="entry name" value="Carboxylesterase_B_AS"/>
</dbReference>
<evidence type="ECO:0000313" key="7">
    <source>
        <dbReference type="Proteomes" id="UP001265700"/>
    </source>
</evidence>
<gene>
    <name evidence="6" type="ORF">J2W49_003424</name>
</gene>
<comment type="caution">
    <text evidence="6">The sequence shown here is derived from an EMBL/GenBank/DDBJ whole genome shotgun (WGS) entry which is preliminary data.</text>
</comment>
<dbReference type="Gene3D" id="3.40.50.1820">
    <property type="entry name" value="alpha/beta hydrolase"/>
    <property type="match status" value="1"/>
</dbReference>
<accession>A0ABU1WQ75</accession>
<dbReference type="InterPro" id="IPR019819">
    <property type="entry name" value="Carboxylesterase_B_CS"/>
</dbReference>
<dbReference type="InterPro" id="IPR029058">
    <property type="entry name" value="AB_hydrolase_fold"/>
</dbReference>
<dbReference type="PROSITE" id="PS00941">
    <property type="entry name" value="CARBOXYLESTERASE_B_2"/>
    <property type="match status" value="1"/>
</dbReference>
<dbReference type="InterPro" id="IPR002018">
    <property type="entry name" value="CarbesteraseB"/>
</dbReference>
<evidence type="ECO:0000256" key="2">
    <source>
        <dbReference type="ARBA" id="ARBA00022801"/>
    </source>
</evidence>
<evidence type="ECO:0000259" key="5">
    <source>
        <dbReference type="Pfam" id="PF00135"/>
    </source>
</evidence>